<dbReference type="EMBL" id="CAACVI010000023">
    <property type="protein sequence ID" value="VEN74299.1"/>
    <property type="molecule type" value="Genomic_DNA"/>
</dbReference>
<dbReference type="InterPro" id="IPR014710">
    <property type="entry name" value="RmlC-like_jellyroll"/>
</dbReference>
<evidence type="ECO:0000313" key="2">
    <source>
        <dbReference type="EMBL" id="VEN74299.1"/>
    </source>
</evidence>
<proteinExistence type="predicted"/>
<reference evidence="2" key="1">
    <citation type="submission" date="2019-01" db="EMBL/GenBank/DDBJ databases">
        <authorList>
            <consortium name="Genoscope - CEA"/>
            <person name="William W."/>
        </authorList>
    </citation>
    <scope>NUCLEOTIDE SEQUENCE</scope>
    <source>
        <strain evidence="2">CR-1</strain>
    </source>
</reference>
<dbReference type="Pfam" id="PF07883">
    <property type="entry name" value="Cupin_2"/>
    <property type="match status" value="1"/>
</dbReference>
<dbReference type="InterPro" id="IPR013096">
    <property type="entry name" value="Cupin_2"/>
</dbReference>
<dbReference type="Gene3D" id="2.60.120.10">
    <property type="entry name" value="Jelly Rolls"/>
    <property type="match status" value="1"/>
</dbReference>
<dbReference type="SUPFAM" id="SSF51182">
    <property type="entry name" value="RmlC-like cupins"/>
    <property type="match status" value="1"/>
</dbReference>
<evidence type="ECO:0000259" key="1">
    <source>
        <dbReference type="Pfam" id="PF07883"/>
    </source>
</evidence>
<accession>A0A484HGB5</accession>
<gene>
    <name evidence="2" type="ORF">EPICR_30234</name>
</gene>
<organism evidence="2">
    <name type="scientific">uncultured Desulfobacteraceae bacterium</name>
    <dbReference type="NCBI Taxonomy" id="218296"/>
    <lineage>
        <taxon>Bacteria</taxon>
        <taxon>Pseudomonadati</taxon>
        <taxon>Thermodesulfobacteriota</taxon>
        <taxon>Desulfobacteria</taxon>
        <taxon>Desulfobacterales</taxon>
        <taxon>Desulfobacteraceae</taxon>
        <taxon>environmental samples</taxon>
    </lineage>
</organism>
<dbReference type="AlphaFoldDB" id="A0A484HGB5"/>
<sequence length="114" mass="12726">MLKEPGVFSELITGLPEADIPFEGVRGWISQGPRVQTVFFEIEAIGEIPAHSHGAQWGVVVEGEMELTIEGESRACQKGDHYFIPGNAVHSAVFHKKTWVIDVFEDQDRYAEKT</sequence>
<dbReference type="InterPro" id="IPR011051">
    <property type="entry name" value="RmlC_Cupin_sf"/>
</dbReference>
<name>A0A484HGB5_9BACT</name>
<feature type="domain" description="Cupin type-2" evidence="1">
    <location>
        <begin position="40"/>
        <end position="93"/>
    </location>
</feature>
<protein>
    <recommendedName>
        <fullName evidence="1">Cupin type-2 domain-containing protein</fullName>
    </recommendedName>
</protein>